<dbReference type="GO" id="GO:0004252">
    <property type="term" value="F:serine-type endopeptidase activity"/>
    <property type="evidence" value="ECO:0007669"/>
    <property type="project" value="InterPro"/>
</dbReference>
<dbReference type="OrthoDB" id="9813435at2"/>
<dbReference type="SUPFAM" id="SSF52743">
    <property type="entry name" value="Subtilisin-like"/>
    <property type="match status" value="1"/>
</dbReference>
<dbReference type="InterPro" id="IPR036852">
    <property type="entry name" value="Peptidase_S8/S53_dom_sf"/>
</dbReference>
<gene>
    <name evidence="5" type="ORF">K239x_35390</name>
</gene>
<dbReference type="SUPFAM" id="SSF63829">
    <property type="entry name" value="Calcium-dependent phosphotriesterase"/>
    <property type="match status" value="1"/>
</dbReference>
<keyword evidence="2" id="KW-0378">Hydrolase</keyword>
<organism evidence="5 6">
    <name type="scientific">Stieleria marina</name>
    <dbReference type="NCBI Taxonomy" id="1930275"/>
    <lineage>
        <taxon>Bacteria</taxon>
        <taxon>Pseudomonadati</taxon>
        <taxon>Planctomycetota</taxon>
        <taxon>Planctomycetia</taxon>
        <taxon>Pirellulales</taxon>
        <taxon>Pirellulaceae</taxon>
        <taxon>Stieleria</taxon>
    </lineage>
</organism>
<dbReference type="Pfam" id="PF00082">
    <property type="entry name" value="Peptidase_S8"/>
    <property type="match status" value="1"/>
</dbReference>
<dbReference type="InterPro" id="IPR034075">
    <property type="entry name" value="Glr3161-like_dom"/>
</dbReference>
<dbReference type="InterPro" id="IPR000209">
    <property type="entry name" value="Peptidase_S8/S53_dom"/>
</dbReference>
<dbReference type="CDD" id="cd05562">
    <property type="entry name" value="Peptidases_S53_like"/>
    <property type="match status" value="1"/>
</dbReference>
<protein>
    <submittedName>
        <fullName evidence="5">Subtilase family protein</fullName>
    </submittedName>
</protein>
<dbReference type="Pfam" id="PF00404">
    <property type="entry name" value="Dockerin_1"/>
    <property type="match status" value="1"/>
</dbReference>
<dbReference type="Proteomes" id="UP000319817">
    <property type="component" value="Chromosome"/>
</dbReference>
<dbReference type="InterPro" id="IPR002105">
    <property type="entry name" value="Dockerin_1_rpt"/>
</dbReference>
<dbReference type="Gene3D" id="1.10.1330.10">
    <property type="entry name" value="Dockerin domain"/>
    <property type="match status" value="1"/>
</dbReference>
<dbReference type="GO" id="GO:0000272">
    <property type="term" value="P:polysaccharide catabolic process"/>
    <property type="evidence" value="ECO:0007669"/>
    <property type="project" value="InterPro"/>
</dbReference>
<keyword evidence="1" id="KW-0645">Protease</keyword>
<dbReference type="GO" id="GO:0006508">
    <property type="term" value="P:proteolysis"/>
    <property type="evidence" value="ECO:0007669"/>
    <property type="project" value="UniProtKB-KW"/>
</dbReference>
<dbReference type="EMBL" id="CP036526">
    <property type="protein sequence ID" value="QDT11541.1"/>
    <property type="molecule type" value="Genomic_DNA"/>
</dbReference>
<accession>A0A517NWP7</accession>
<evidence type="ECO:0000256" key="1">
    <source>
        <dbReference type="ARBA" id="ARBA00022670"/>
    </source>
</evidence>
<dbReference type="InterPro" id="IPR023828">
    <property type="entry name" value="Peptidase_S8_Ser-AS"/>
</dbReference>
<keyword evidence="3" id="KW-0720">Serine protease</keyword>
<dbReference type="RefSeq" id="WP_145419357.1">
    <property type="nucleotide sequence ID" value="NZ_CP036526.1"/>
</dbReference>
<dbReference type="AlphaFoldDB" id="A0A517NWP7"/>
<dbReference type="GO" id="GO:0004553">
    <property type="term" value="F:hydrolase activity, hydrolyzing O-glycosyl compounds"/>
    <property type="evidence" value="ECO:0007669"/>
    <property type="project" value="InterPro"/>
</dbReference>
<keyword evidence="6" id="KW-1185">Reference proteome</keyword>
<feature type="domain" description="Peptidase S8/S53" evidence="4">
    <location>
        <begin position="346"/>
        <end position="659"/>
    </location>
</feature>
<name>A0A517NWP7_9BACT</name>
<evidence type="ECO:0000259" key="4">
    <source>
        <dbReference type="Pfam" id="PF00082"/>
    </source>
</evidence>
<evidence type="ECO:0000313" key="5">
    <source>
        <dbReference type="EMBL" id="QDT11541.1"/>
    </source>
</evidence>
<reference evidence="5 6" key="1">
    <citation type="submission" date="2019-02" db="EMBL/GenBank/DDBJ databases">
        <title>Deep-cultivation of Planctomycetes and their phenomic and genomic characterization uncovers novel biology.</title>
        <authorList>
            <person name="Wiegand S."/>
            <person name="Jogler M."/>
            <person name="Boedeker C."/>
            <person name="Pinto D."/>
            <person name="Vollmers J."/>
            <person name="Rivas-Marin E."/>
            <person name="Kohn T."/>
            <person name="Peeters S.H."/>
            <person name="Heuer A."/>
            <person name="Rast P."/>
            <person name="Oberbeckmann S."/>
            <person name="Bunk B."/>
            <person name="Jeske O."/>
            <person name="Meyerdierks A."/>
            <person name="Storesund J.E."/>
            <person name="Kallscheuer N."/>
            <person name="Luecker S."/>
            <person name="Lage O.M."/>
            <person name="Pohl T."/>
            <person name="Merkel B.J."/>
            <person name="Hornburger P."/>
            <person name="Mueller R.-W."/>
            <person name="Bruemmer F."/>
            <person name="Labrenz M."/>
            <person name="Spormann A.M."/>
            <person name="Op den Camp H."/>
            <person name="Overmann J."/>
            <person name="Amann R."/>
            <person name="Jetten M.S.M."/>
            <person name="Mascher T."/>
            <person name="Medema M.H."/>
            <person name="Devos D.P."/>
            <person name="Kaster A.-K."/>
            <person name="Ovreas L."/>
            <person name="Rohde M."/>
            <person name="Galperin M.Y."/>
            <person name="Jogler C."/>
        </authorList>
    </citation>
    <scope>NUCLEOTIDE SEQUENCE [LARGE SCALE GENOMIC DNA]</scope>
    <source>
        <strain evidence="5 6">K23_9</strain>
    </source>
</reference>
<dbReference type="InterPro" id="IPR036439">
    <property type="entry name" value="Dockerin_dom_sf"/>
</dbReference>
<proteinExistence type="predicted"/>
<sequence>MTIRRRKPVASNQSRRGQRIRRLATERLEKRELLAADAFDVSFFAGSQFLQPPTVTNSATAAEPNVSANSQAGRSATIPAFQVDLPTKYEPVAQKIGQRLFDVFTAAEQASSRSTNSDQDAVALAAASAGILMAPNNQVAVEIVASVSIDNVRSDLESIEFAGFEERASFGKMISGSIDAGLLDELASLPSVNFVRPIHLPQTNVGSVDNEADKAMRTDIAKTTYGLDGGGIKIGVLSDSYDTIAAGGGAAGGIASGDLPGPGNPFGRTAPIQILQDLSRDGIDEGRAMLELIHDVAPEASLAFRTAFEGPVDFAAGILELANAGSDIIVDDITYFSQPFFQDGVIAQAAEQVVNQGIPFFSSAGNQGRESYESDFRSNGAQAVLGGKTYIVHDFDPGPGLDNFQTIAVAAGQTATLSFQWDQPFASSGGAGSANDMDIFVFDSSGTIVAASADSNIGGDAVEIIRIANPTAQSQIYELAMAQNISVGGPQPGRIKYYGTGSPQTFDAFEWNTFSGTLYGHHQAAGSAGIAAADYRKTPEFGTSPAQPQPSTSAGGVPILFDTAGNRLPQPVVRQQPVLTGPDNTNTTFFTVGRDTDGDGNPNFSGTSAAAPHIAAVAALMMEAAGGPGSLTPAQINTVLSQTALDMLTPGFDFDTGAGFVDAEAAIAAVAQDTTDTDYYFTALVGGNQRELHISDGTTAGTKMVRNLNGSNTAAVSDLAMINGTLVFSAVTETGQRELHRSRGTSASTFMVRNLAGALSSAPRDLTLFGNDVIFSAALSNGQRELYRTRGSAASTTLVRNLSGSRSSNPTDLTVVGDKLFFVATTEQGNRELHVTDGTASGTVLVRDLFGSLSSRPEELTAVANRLYFTAQLPSGERELFTSTGSSASTRQVENLYGTHSSSPQDLTAVGNRLYFTAILGSGERELHISQGTAANTRMVRNLGGTRSSSPQWLTARGNELFFVAALGIGQRELYKSNGTLAGTVLVENLAGTLSSSPSELTLVGDQIVFSARINSSQRELYKSDGTAANTGIVRNLSGATSASPVELRAVGDQVVFSAITSLGQRELHISDLTPAGTGVARNLNGSSSGIPKDIFPIVSAGAAGNSSNASGNSSNAAAAISNVGESFSPVALAAVPIRFEVDVDGSGTVTPLDALLVLNDLSNQANGETIGLPNDVNTDVNGDGQVSPADALAILNWLSDDTNQSRMSDVPTESVDEVFRSAIDEETRLEESLLF</sequence>
<dbReference type="SUPFAM" id="SSF63446">
    <property type="entry name" value="Type I dockerin domain"/>
    <property type="match status" value="1"/>
</dbReference>
<evidence type="ECO:0000256" key="3">
    <source>
        <dbReference type="ARBA" id="ARBA00022825"/>
    </source>
</evidence>
<evidence type="ECO:0000256" key="2">
    <source>
        <dbReference type="ARBA" id="ARBA00022801"/>
    </source>
</evidence>
<dbReference type="PROSITE" id="PS00138">
    <property type="entry name" value="SUBTILASE_SER"/>
    <property type="match status" value="1"/>
</dbReference>
<evidence type="ECO:0000313" key="6">
    <source>
        <dbReference type="Proteomes" id="UP000319817"/>
    </source>
</evidence>
<dbReference type="Gene3D" id="3.40.50.200">
    <property type="entry name" value="Peptidase S8/S53 domain"/>
    <property type="match status" value="1"/>
</dbReference>